<dbReference type="EMBL" id="KN881646">
    <property type="protein sequence ID" value="KIY51967.1"/>
    <property type="molecule type" value="Genomic_DNA"/>
</dbReference>
<feature type="signal peptide" evidence="1">
    <location>
        <begin position="1"/>
        <end position="19"/>
    </location>
</feature>
<name>A0A0D7AK52_9AGAR</name>
<accession>A0A0D7AK52</accession>
<protein>
    <submittedName>
        <fullName evidence="2">Uncharacterized protein</fullName>
    </submittedName>
</protein>
<proteinExistence type="predicted"/>
<dbReference type="AlphaFoldDB" id="A0A0D7AK52"/>
<keyword evidence="1" id="KW-0732">Signal</keyword>
<gene>
    <name evidence="2" type="ORF">FISHEDRAFT_70203</name>
</gene>
<organism evidence="2 3">
    <name type="scientific">Fistulina hepatica ATCC 64428</name>
    <dbReference type="NCBI Taxonomy" id="1128425"/>
    <lineage>
        <taxon>Eukaryota</taxon>
        <taxon>Fungi</taxon>
        <taxon>Dikarya</taxon>
        <taxon>Basidiomycota</taxon>
        <taxon>Agaricomycotina</taxon>
        <taxon>Agaricomycetes</taxon>
        <taxon>Agaricomycetidae</taxon>
        <taxon>Agaricales</taxon>
        <taxon>Fistulinaceae</taxon>
        <taxon>Fistulina</taxon>
    </lineage>
</organism>
<evidence type="ECO:0000313" key="2">
    <source>
        <dbReference type="EMBL" id="KIY51967.1"/>
    </source>
</evidence>
<sequence>MRFFATIFAAIATIGFVSAAPATRSPTDVLDVLTELQGTSEPILTQINALTAAGTANDDSVTPLTNQLGDALSNATASLNALQADDRRRGISSRSSDEDVSTVTASITRNILTTMDGLQPYSDQVTNLDSINESMDGHTSTLLGAVGVLVNDLLCAVAQLLVDLAGVVRVLDFDLTGDALGL</sequence>
<evidence type="ECO:0000256" key="1">
    <source>
        <dbReference type="SAM" id="SignalP"/>
    </source>
</evidence>
<reference evidence="2 3" key="1">
    <citation type="journal article" date="2015" name="Fungal Genet. Biol.">
        <title>Evolution of novel wood decay mechanisms in Agaricales revealed by the genome sequences of Fistulina hepatica and Cylindrobasidium torrendii.</title>
        <authorList>
            <person name="Floudas D."/>
            <person name="Held B.W."/>
            <person name="Riley R."/>
            <person name="Nagy L.G."/>
            <person name="Koehler G."/>
            <person name="Ransdell A.S."/>
            <person name="Younus H."/>
            <person name="Chow J."/>
            <person name="Chiniquy J."/>
            <person name="Lipzen A."/>
            <person name="Tritt A."/>
            <person name="Sun H."/>
            <person name="Haridas S."/>
            <person name="LaButti K."/>
            <person name="Ohm R.A."/>
            <person name="Kues U."/>
            <person name="Blanchette R.A."/>
            <person name="Grigoriev I.V."/>
            <person name="Minto R.E."/>
            <person name="Hibbett D.S."/>
        </authorList>
    </citation>
    <scope>NUCLEOTIDE SEQUENCE [LARGE SCALE GENOMIC DNA]</scope>
    <source>
        <strain evidence="2 3">ATCC 64428</strain>
    </source>
</reference>
<evidence type="ECO:0000313" key="3">
    <source>
        <dbReference type="Proteomes" id="UP000054144"/>
    </source>
</evidence>
<feature type="chain" id="PRO_5002316237" evidence="1">
    <location>
        <begin position="20"/>
        <end position="182"/>
    </location>
</feature>
<dbReference type="Proteomes" id="UP000054144">
    <property type="component" value="Unassembled WGS sequence"/>
</dbReference>
<keyword evidence="3" id="KW-1185">Reference proteome</keyword>
<dbReference type="OrthoDB" id="2575973at2759"/>